<evidence type="ECO:0000313" key="3">
    <source>
        <dbReference type="Proteomes" id="UP001199816"/>
    </source>
</evidence>
<dbReference type="RefSeq" id="WP_231005231.1">
    <property type="nucleotide sequence ID" value="NZ_JAJNEC010000005.1"/>
</dbReference>
<gene>
    <name evidence="2" type="ORF">LQ567_14445</name>
</gene>
<organism evidence="2 3">
    <name type="scientific">Niabella pedocola</name>
    <dbReference type="NCBI Taxonomy" id="1752077"/>
    <lineage>
        <taxon>Bacteria</taxon>
        <taxon>Pseudomonadati</taxon>
        <taxon>Bacteroidota</taxon>
        <taxon>Chitinophagia</taxon>
        <taxon>Chitinophagales</taxon>
        <taxon>Chitinophagaceae</taxon>
        <taxon>Niabella</taxon>
    </lineage>
</organism>
<dbReference type="EMBL" id="JAJNEC010000005">
    <property type="protein sequence ID" value="MCD2423974.1"/>
    <property type="molecule type" value="Genomic_DNA"/>
</dbReference>
<feature type="chain" id="PRO_5045207432" description="Outer membrane protein beta-barrel domain-containing protein" evidence="1">
    <location>
        <begin position="22"/>
        <end position="249"/>
    </location>
</feature>
<reference evidence="2 3" key="1">
    <citation type="submission" date="2021-11" db="EMBL/GenBank/DDBJ databases">
        <title>Genomic of Niabella pedocola.</title>
        <authorList>
            <person name="Wu T."/>
        </authorList>
    </citation>
    <scope>NUCLEOTIDE SEQUENCE [LARGE SCALE GENOMIC DNA]</scope>
    <source>
        <strain evidence="2 3">JCM 31011</strain>
    </source>
</reference>
<accession>A0ABS8PSC9</accession>
<comment type="caution">
    <text evidence="2">The sequence shown here is derived from an EMBL/GenBank/DDBJ whole genome shotgun (WGS) entry which is preliminary data.</text>
</comment>
<evidence type="ECO:0000313" key="2">
    <source>
        <dbReference type="EMBL" id="MCD2423974.1"/>
    </source>
</evidence>
<keyword evidence="3" id="KW-1185">Reference proteome</keyword>
<keyword evidence="1" id="KW-0732">Signal</keyword>
<name>A0ABS8PSC9_9BACT</name>
<sequence>MKKTVLLLLMVTQLYAGYAQQYSLSVNAGGNASFVKNFQSKIIYVEDFVIPDYINIDNSRQSPVNYSAPSQTKPGVGFYVDGAITRRLANHWGLSASLGVTQTVFTYDTKIGMEAVSMKSVWNGYGDSRFTYLYSKLLNVEKQFNRLSLQAGPVLNYLIAKKYSNTIIRYGSDGKAVSGYFEEKGLPRKLLIGGQLNMRYRVLKPLDGVLGAGYSFSSLYQKENTGMDVYKKSKPLQVSLGLHYRLAGL</sequence>
<evidence type="ECO:0000256" key="1">
    <source>
        <dbReference type="SAM" id="SignalP"/>
    </source>
</evidence>
<dbReference type="Proteomes" id="UP001199816">
    <property type="component" value="Unassembled WGS sequence"/>
</dbReference>
<feature type="signal peptide" evidence="1">
    <location>
        <begin position="1"/>
        <end position="21"/>
    </location>
</feature>
<evidence type="ECO:0008006" key="4">
    <source>
        <dbReference type="Google" id="ProtNLM"/>
    </source>
</evidence>
<protein>
    <recommendedName>
        <fullName evidence="4">Outer membrane protein beta-barrel domain-containing protein</fullName>
    </recommendedName>
</protein>
<proteinExistence type="predicted"/>